<evidence type="ECO:0000313" key="1">
    <source>
        <dbReference type="EMBL" id="SVA57184.1"/>
    </source>
</evidence>
<sequence>MSKQAKENSRPAVRHNSKMYGCSLFPGATWSTVETFGCTVHIDIHPICVAHPNRTLKANPA</sequence>
<dbReference type="EMBL" id="UINC01013197">
    <property type="protein sequence ID" value="SVA57184.1"/>
    <property type="molecule type" value="Genomic_DNA"/>
</dbReference>
<name>A0A381WXE4_9ZZZZ</name>
<accession>A0A381WXE4</accession>
<gene>
    <name evidence="1" type="ORF">METZ01_LOCUS110038</name>
</gene>
<organism evidence="1">
    <name type="scientific">marine metagenome</name>
    <dbReference type="NCBI Taxonomy" id="408172"/>
    <lineage>
        <taxon>unclassified sequences</taxon>
        <taxon>metagenomes</taxon>
        <taxon>ecological metagenomes</taxon>
    </lineage>
</organism>
<protein>
    <submittedName>
        <fullName evidence="1">Uncharacterized protein</fullName>
    </submittedName>
</protein>
<dbReference type="AlphaFoldDB" id="A0A381WXE4"/>
<reference evidence="1" key="1">
    <citation type="submission" date="2018-05" db="EMBL/GenBank/DDBJ databases">
        <authorList>
            <person name="Lanie J.A."/>
            <person name="Ng W.-L."/>
            <person name="Kazmierczak K.M."/>
            <person name="Andrzejewski T.M."/>
            <person name="Davidsen T.M."/>
            <person name="Wayne K.J."/>
            <person name="Tettelin H."/>
            <person name="Glass J.I."/>
            <person name="Rusch D."/>
            <person name="Podicherti R."/>
            <person name="Tsui H.-C.T."/>
            <person name="Winkler M.E."/>
        </authorList>
    </citation>
    <scope>NUCLEOTIDE SEQUENCE</scope>
</reference>
<proteinExistence type="predicted"/>